<dbReference type="HOGENOM" id="CLU_092689_0_0_5"/>
<sequence>MTFIHPTQRYRLYFDETGTGDLKAHKKDQNQRYLSLTGIVFRQDAHDTVFTPRLAELKAAIFNTTDVVLHRREIIDRKGVFSILDDEAIRSDFNARFLELVEQLPGPAFTVSIDKQEHLDKYKVWHFDPYHYVLTCLVERYALWLNRKGYVGDVLGEARTAWHDARLRRAFRYQYDNGSRFLRPDVAKARLISRELRLQPKSADIAGLQVADLLAHPAHRTFKFMQLNAAIPDDYGAALIRRLEKVYDRNPTTNLIRGYGRKWLP</sequence>
<dbReference type="OrthoDB" id="507950at2"/>
<dbReference type="eggNOG" id="ENOG502ZAGX">
    <property type="taxonomic scope" value="Bacteria"/>
</dbReference>
<proteinExistence type="predicted"/>
<dbReference type="STRING" id="316055.RPE_0468"/>
<dbReference type="AlphaFoldDB" id="Q07UF7"/>
<protein>
    <recommendedName>
        <fullName evidence="2">DUF3800 domain-containing protein</fullName>
    </recommendedName>
</protein>
<dbReference type="KEGG" id="rpe:RPE_0468"/>
<organism evidence="1">
    <name type="scientific">Rhodopseudomonas palustris (strain BisA53)</name>
    <dbReference type="NCBI Taxonomy" id="316055"/>
    <lineage>
        <taxon>Bacteria</taxon>
        <taxon>Pseudomonadati</taxon>
        <taxon>Pseudomonadota</taxon>
        <taxon>Alphaproteobacteria</taxon>
        <taxon>Hyphomicrobiales</taxon>
        <taxon>Nitrobacteraceae</taxon>
        <taxon>Rhodopseudomonas</taxon>
    </lineage>
</organism>
<dbReference type="InterPro" id="IPR024524">
    <property type="entry name" value="DUF3800"/>
</dbReference>
<reference evidence="1" key="1">
    <citation type="submission" date="2006-09" db="EMBL/GenBank/DDBJ databases">
        <title>Complete sequence of Rhodopseudomonas palustris BisA53.</title>
        <authorList>
            <consortium name="US DOE Joint Genome Institute"/>
            <person name="Copeland A."/>
            <person name="Lucas S."/>
            <person name="Lapidus A."/>
            <person name="Barry K."/>
            <person name="Detter J.C."/>
            <person name="Glavina del Rio T."/>
            <person name="Hammon N."/>
            <person name="Israni S."/>
            <person name="Dalin E."/>
            <person name="Tice H."/>
            <person name="Pitluck S."/>
            <person name="Chain P."/>
            <person name="Malfatti S."/>
            <person name="Shin M."/>
            <person name="Vergez L."/>
            <person name="Schmutz J."/>
            <person name="Larimer F."/>
            <person name="Land M."/>
            <person name="Hauser L."/>
            <person name="Pelletier D.A."/>
            <person name="Kyrpides N."/>
            <person name="Kim E."/>
            <person name="Harwood C.S."/>
            <person name="Oda Y."/>
            <person name="Richardson P."/>
        </authorList>
    </citation>
    <scope>NUCLEOTIDE SEQUENCE [LARGE SCALE GENOMIC DNA]</scope>
    <source>
        <strain evidence="1">BisA53</strain>
    </source>
</reference>
<name>Q07UF7_RHOP5</name>
<evidence type="ECO:0008006" key="2">
    <source>
        <dbReference type="Google" id="ProtNLM"/>
    </source>
</evidence>
<evidence type="ECO:0000313" key="1">
    <source>
        <dbReference type="EMBL" id="ABJ04427.1"/>
    </source>
</evidence>
<dbReference type="EMBL" id="CP000463">
    <property type="protein sequence ID" value="ABJ04427.1"/>
    <property type="molecule type" value="Genomic_DNA"/>
</dbReference>
<gene>
    <name evidence="1" type="ordered locus">RPE_0468</name>
</gene>
<dbReference type="Pfam" id="PF12686">
    <property type="entry name" value="DUF3800"/>
    <property type="match status" value="1"/>
</dbReference>
<accession>Q07UF7</accession>